<evidence type="ECO:0000256" key="2">
    <source>
        <dbReference type="PROSITE-ProRule" id="PRU00176"/>
    </source>
</evidence>
<dbReference type="FunFam" id="3.30.70.330:FF:000250">
    <property type="entry name" value="RNA-binding (RRM/RBD/RNP motifs) family protein"/>
    <property type="match status" value="1"/>
</dbReference>
<dbReference type="InterPro" id="IPR000504">
    <property type="entry name" value="RRM_dom"/>
</dbReference>
<sequence>MSPQMNANNNNLGVNGQFGDTTYTKVFVGGLAWETQRDTMRKYFEQFGDILEAVVITDKNTGRSKGYGFVTFREPEAAMRACVDPAPVIDGRRANCNLASLGVQRSRPTTPQHGGNYRGVRVVKSLNGGIQGGTTAFASPAAYPHYALQQSLGFPYNVYGYPQYSADYAYPTNYYNIYGAAAAATQYPIYGGASGIMTGTNGYYPYFQFNQGGTNGSVGPTYSGGQNYGLQYPQMFQFSTVASTAAGLTGFAPNYGTPLSLAPSPPTQAGITMAMTPPTLPSPVQSTPHPFRLIPSHFAVSAAPEQPLA</sequence>
<evidence type="ECO:0000313" key="4">
    <source>
        <dbReference type="EMBL" id="KAF3331918.1"/>
    </source>
</evidence>
<organism evidence="4 5">
    <name type="scientific">Carex littledalei</name>
    <dbReference type="NCBI Taxonomy" id="544730"/>
    <lineage>
        <taxon>Eukaryota</taxon>
        <taxon>Viridiplantae</taxon>
        <taxon>Streptophyta</taxon>
        <taxon>Embryophyta</taxon>
        <taxon>Tracheophyta</taxon>
        <taxon>Spermatophyta</taxon>
        <taxon>Magnoliopsida</taxon>
        <taxon>Liliopsida</taxon>
        <taxon>Poales</taxon>
        <taxon>Cyperaceae</taxon>
        <taxon>Cyperoideae</taxon>
        <taxon>Cariceae</taxon>
        <taxon>Carex</taxon>
        <taxon>Carex subgen. Euthyceras</taxon>
    </lineage>
</organism>
<evidence type="ECO:0000256" key="1">
    <source>
        <dbReference type="ARBA" id="ARBA00022884"/>
    </source>
</evidence>
<dbReference type="GO" id="GO:0003723">
    <property type="term" value="F:RNA binding"/>
    <property type="evidence" value="ECO:0007669"/>
    <property type="project" value="UniProtKB-UniRule"/>
</dbReference>
<dbReference type="SMART" id="SM00360">
    <property type="entry name" value="RRM"/>
    <property type="match status" value="1"/>
</dbReference>
<protein>
    <submittedName>
        <fullName evidence="4">RNA-binding protein 24-like protein</fullName>
    </submittedName>
</protein>
<dbReference type="InterPro" id="IPR035979">
    <property type="entry name" value="RBD_domain_sf"/>
</dbReference>
<dbReference type="InterPro" id="IPR012677">
    <property type="entry name" value="Nucleotide-bd_a/b_plait_sf"/>
</dbReference>
<accession>A0A833VR97</accession>
<dbReference type="Gene3D" id="3.30.70.330">
    <property type="match status" value="1"/>
</dbReference>
<dbReference type="PANTHER" id="PTHR11176">
    <property type="entry name" value="BOULE-RELATED"/>
    <property type="match status" value="1"/>
</dbReference>
<evidence type="ECO:0000259" key="3">
    <source>
        <dbReference type="PROSITE" id="PS50102"/>
    </source>
</evidence>
<reference evidence="4" key="1">
    <citation type="submission" date="2020-01" db="EMBL/GenBank/DDBJ databases">
        <title>Genome sequence of Kobresia littledalei, the first chromosome-level genome in the family Cyperaceae.</title>
        <authorList>
            <person name="Qu G."/>
        </authorList>
    </citation>
    <scope>NUCLEOTIDE SEQUENCE</scope>
    <source>
        <strain evidence="4">C.B.Clarke</strain>
        <tissue evidence="4">Leaf</tissue>
    </source>
</reference>
<dbReference type="PROSITE" id="PS50102">
    <property type="entry name" value="RRM"/>
    <property type="match status" value="1"/>
</dbReference>
<name>A0A833VR97_9POAL</name>
<gene>
    <name evidence="4" type="ORF">FCM35_KLT03324</name>
</gene>
<dbReference type="CDD" id="cd12384">
    <property type="entry name" value="RRM_RBM24_RBM38_like"/>
    <property type="match status" value="1"/>
</dbReference>
<dbReference type="PANTHER" id="PTHR11176:SF16">
    <property type="entry name" value="OS01G0876800 PROTEIN"/>
    <property type="match status" value="1"/>
</dbReference>
<dbReference type="EMBL" id="SWLB01000012">
    <property type="protein sequence ID" value="KAF3331918.1"/>
    <property type="molecule type" value="Genomic_DNA"/>
</dbReference>
<dbReference type="AlphaFoldDB" id="A0A833VR97"/>
<keyword evidence="5" id="KW-1185">Reference proteome</keyword>
<dbReference type="Pfam" id="PF00076">
    <property type="entry name" value="RRM_1"/>
    <property type="match status" value="1"/>
</dbReference>
<proteinExistence type="predicted"/>
<keyword evidence="1 2" id="KW-0694">RNA-binding</keyword>
<comment type="caution">
    <text evidence="4">The sequence shown here is derived from an EMBL/GenBank/DDBJ whole genome shotgun (WGS) entry which is preliminary data.</text>
</comment>
<dbReference type="Proteomes" id="UP000623129">
    <property type="component" value="Unassembled WGS sequence"/>
</dbReference>
<dbReference type="OrthoDB" id="439808at2759"/>
<evidence type="ECO:0000313" key="5">
    <source>
        <dbReference type="Proteomes" id="UP000623129"/>
    </source>
</evidence>
<feature type="domain" description="RRM" evidence="3">
    <location>
        <begin position="24"/>
        <end position="108"/>
    </location>
</feature>
<dbReference type="SUPFAM" id="SSF54928">
    <property type="entry name" value="RNA-binding domain, RBD"/>
    <property type="match status" value="1"/>
</dbReference>